<dbReference type="RefSeq" id="WP_200611563.1">
    <property type="nucleotide sequence ID" value="NZ_JAEHHL010000009.1"/>
</dbReference>
<keyword evidence="5" id="KW-1185">Reference proteome</keyword>
<evidence type="ECO:0000313" key="4">
    <source>
        <dbReference type="EMBL" id="MBK0400579.1"/>
    </source>
</evidence>
<dbReference type="EMBL" id="JAEHHL010000009">
    <property type="protein sequence ID" value="MBK0400579.1"/>
    <property type="molecule type" value="Genomic_DNA"/>
</dbReference>
<dbReference type="Pfam" id="PF00011">
    <property type="entry name" value="HSP20"/>
    <property type="match status" value="1"/>
</dbReference>
<dbReference type="PROSITE" id="PS01031">
    <property type="entry name" value="SHSP"/>
    <property type="match status" value="1"/>
</dbReference>
<protein>
    <submittedName>
        <fullName evidence="4">Hsp20/alpha crystallin family protein</fullName>
    </submittedName>
</protein>
<sequence>MIEKSPAHGWWPEITEPLRHLGSRIADWFAPRSEASADNAAYRVTVELPGVAESDMEVGVRDGVLTVKGEKRAERREEGEGYFFSEREYGRFQRSFRLPADADPAKIEAEASKGVLTITIGRKGKGEGEDAGKSIPIRAL</sequence>
<evidence type="ECO:0000313" key="5">
    <source>
        <dbReference type="Proteomes" id="UP000655420"/>
    </source>
</evidence>
<feature type="domain" description="SHSP" evidence="3">
    <location>
        <begin position="23"/>
        <end position="140"/>
    </location>
</feature>
<organism evidence="4 5">
    <name type="scientific">Thermohalobaculum xanthum</name>
    <dbReference type="NCBI Taxonomy" id="2753746"/>
    <lineage>
        <taxon>Bacteria</taxon>
        <taxon>Pseudomonadati</taxon>
        <taxon>Pseudomonadota</taxon>
        <taxon>Alphaproteobacteria</taxon>
        <taxon>Rhodobacterales</taxon>
        <taxon>Paracoccaceae</taxon>
        <taxon>Thermohalobaculum</taxon>
    </lineage>
</organism>
<dbReference type="InterPro" id="IPR008978">
    <property type="entry name" value="HSP20-like_chaperone"/>
</dbReference>
<name>A0A8J7M8J8_9RHOB</name>
<evidence type="ECO:0000259" key="3">
    <source>
        <dbReference type="PROSITE" id="PS01031"/>
    </source>
</evidence>
<evidence type="ECO:0000256" key="2">
    <source>
        <dbReference type="RuleBase" id="RU003616"/>
    </source>
</evidence>
<dbReference type="SUPFAM" id="SSF49764">
    <property type="entry name" value="HSP20-like chaperones"/>
    <property type="match status" value="1"/>
</dbReference>
<dbReference type="InterPro" id="IPR031107">
    <property type="entry name" value="Small_HSP"/>
</dbReference>
<proteinExistence type="inferred from homology"/>
<dbReference type="InterPro" id="IPR002068">
    <property type="entry name" value="A-crystallin/Hsp20_dom"/>
</dbReference>
<accession>A0A8J7M8J8</accession>
<comment type="similarity">
    <text evidence="1 2">Belongs to the small heat shock protein (HSP20) family.</text>
</comment>
<dbReference type="CDD" id="cd06464">
    <property type="entry name" value="ACD_sHsps-like"/>
    <property type="match status" value="1"/>
</dbReference>
<dbReference type="Proteomes" id="UP000655420">
    <property type="component" value="Unassembled WGS sequence"/>
</dbReference>
<reference evidence="4" key="1">
    <citation type="submission" date="2020-12" db="EMBL/GenBank/DDBJ databases">
        <title>Bacterial taxonomy.</title>
        <authorList>
            <person name="Pan X."/>
        </authorList>
    </citation>
    <scope>NUCLEOTIDE SEQUENCE</scope>
    <source>
        <strain evidence="4">M0105</strain>
    </source>
</reference>
<dbReference type="Gene3D" id="2.60.40.790">
    <property type="match status" value="1"/>
</dbReference>
<dbReference type="PANTHER" id="PTHR11527">
    <property type="entry name" value="HEAT-SHOCK PROTEIN 20 FAMILY MEMBER"/>
    <property type="match status" value="1"/>
</dbReference>
<dbReference type="AlphaFoldDB" id="A0A8J7M8J8"/>
<gene>
    <name evidence="4" type="ORF">H0I76_15375</name>
</gene>
<comment type="caution">
    <text evidence="4">The sequence shown here is derived from an EMBL/GenBank/DDBJ whole genome shotgun (WGS) entry which is preliminary data.</text>
</comment>
<evidence type="ECO:0000256" key="1">
    <source>
        <dbReference type="PROSITE-ProRule" id="PRU00285"/>
    </source>
</evidence>